<dbReference type="OrthoDB" id="747893at2759"/>
<evidence type="ECO:0000256" key="1">
    <source>
        <dbReference type="SAM" id="MobiDB-lite"/>
    </source>
</evidence>
<evidence type="ECO:0000313" key="2">
    <source>
        <dbReference type="Proteomes" id="UP000504603"/>
    </source>
</evidence>
<protein>
    <submittedName>
        <fullName evidence="3">Uncharacterized protein LOC111015081</fullName>
    </submittedName>
</protein>
<dbReference type="Proteomes" id="UP000504603">
    <property type="component" value="Unplaced"/>
</dbReference>
<dbReference type="RefSeq" id="XP_022145688.1">
    <property type="nucleotide sequence ID" value="XM_022289996.1"/>
</dbReference>
<dbReference type="GeneID" id="111015081"/>
<name>A0A6J1CWM5_MOMCH</name>
<dbReference type="PANTHER" id="PTHR33356">
    <property type="entry name" value="TIP41-LIKE PROTEIN"/>
    <property type="match status" value="1"/>
</dbReference>
<dbReference type="PANTHER" id="PTHR33356:SF5">
    <property type="entry name" value="TIP41-LIKE PROTEIN"/>
    <property type="match status" value="1"/>
</dbReference>
<evidence type="ECO:0000313" key="3">
    <source>
        <dbReference type="RefSeq" id="XP_022145688.1"/>
    </source>
</evidence>
<accession>A0A6J1CWM5</accession>
<keyword evidence="2" id="KW-1185">Reference proteome</keyword>
<organism evidence="2 3">
    <name type="scientific">Momordica charantia</name>
    <name type="common">Bitter gourd</name>
    <name type="synonym">Balsam pear</name>
    <dbReference type="NCBI Taxonomy" id="3673"/>
    <lineage>
        <taxon>Eukaryota</taxon>
        <taxon>Viridiplantae</taxon>
        <taxon>Streptophyta</taxon>
        <taxon>Embryophyta</taxon>
        <taxon>Tracheophyta</taxon>
        <taxon>Spermatophyta</taxon>
        <taxon>Magnoliopsida</taxon>
        <taxon>eudicotyledons</taxon>
        <taxon>Gunneridae</taxon>
        <taxon>Pentapetalae</taxon>
        <taxon>rosids</taxon>
        <taxon>fabids</taxon>
        <taxon>Cucurbitales</taxon>
        <taxon>Cucurbitaceae</taxon>
        <taxon>Momordiceae</taxon>
        <taxon>Momordica</taxon>
    </lineage>
</organism>
<proteinExistence type="predicted"/>
<feature type="region of interest" description="Disordered" evidence="1">
    <location>
        <begin position="97"/>
        <end position="142"/>
    </location>
</feature>
<reference evidence="3" key="1">
    <citation type="submission" date="2025-08" db="UniProtKB">
        <authorList>
            <consortium name="RefSeq"/>
        </authorList>
    </citation>
    <scope>IDENTIFICATION</scope>
    <source>
        <strain evidence="3">OHB3-1</strain>
    </source>
</reference>
<dbReference type="AlphaFoldDB" id="A0A6J1CWM5"/>
<feature type="region of interest" description="Disordered" evidence="1">
    <location>
        <begin position="355"/>
        <end position="383"/>
    </location>
</feature>
<sequence length="383" mass="41685">MMAESLDDGEFWLPPQFLADDDNMLDHKSCNTRKSSDRNCLSQFGRASFPLEFGTFGGFSDFSSPGESLKGSSETESDEEDYMAGLTLRMAHSSVDDAFDPDNAKGRVVSGSPQSTLCGMGSGSGCSQGSSRGSPKGNCKVSSPPATWDLLHAAAGEVARMRTNDCAHGVHHHNRGTPQVSVPVNNSNAGTGFYQQLHAMQFQQEIMQRQNLAAGEQMNSHAGYQQQQIHQMVHNGVRGGEFVGNRDHRSRGLSSSAWLPPQQPPQGSGMRALFLGTPPAGKRECAGTGVFLPRHTGTQSEPRKKPGCSTVLVPARVMQALNLNLDDICSQPHLQPVAAGRFNAENDVLLRLQINRGANQQKRNSRRQPPTDRELKLPQEWTY</sequence>
<gene>
    <name evidence="3" type="primary">LOC111015081</name>
</gene>
<feature type="region of interest" description="Disordered" evidence="1">
    <location>
        <begin position="247"/>
        <end position="267"/>
    </location>
</feature>
<dbReference type="KEGG" id="mcha:111015081"/>